<dbReference type="PANTHER" id="PTHR10799">
    <property type="entry name" value="SNF2/RAD54 HELICASE FAMILY"/>
    <property type="match status" value="1"/>
</dbReference>
<proteinExistence type="predicted"/>
<dbReference type="AlphaFoldDB" id="A0A914WHX1"/>
<keyword evidence="3" id="KW-1185">Reference proteome</keyword>
<dbReference type="SMART" id="SM00487">
    <property type="entry name" value="DEXDc"/>
    <property type="match status" value="1"/>
</dbReference>
<dbReference type="InterPro" id="IPR027417">
    <property type="entry name" value="P-loop_NTPase"/>
</dbReference>
<evidence type="ECO:0000259" key="2">
    <source>
        <dbReference type="PROSITE" id="PS51192"/>
    </source>
</evidence>
<dbReference type="Proteomes" id="UP000887566">
    <property type="component" value="Unplaced"/>
</dbReference>
<organism evidence="3 4">
    <name type="scientific">Plectus sambesii</name>
    <dbReference type="NCBI Taxonomy" id="2011161"/>
    <lineage>
        <taxon>Eukaryota</taxon>
        <taxon>Metazoa</taxon>
        <taxon>Ecdysozoa</taxon>
        <taxon>Nematoda</taxon>
        <taxon>Chromadorea</taxon>
        <taxon>Plectida</taxon>
        <taxon>Plectina</taxon>
        <taxon>Plectoidea</taxon>
        <taxon>Plectidae</taxon>
        <taxon>Plectus</taxon>
    </lineage>
</organism>
<dbReference type="InterPro" id="IPR000330">
    <property type="entry name" value="SNF2_N"/>
</dbReference>
<feature type="compositionally biased region" description="Low complexity" evidence="1">
    <location>
        <begin position="114"/>
        <end position="130"/>
    </location>
</feature>
<dbReference type="InterPro" id="IPR038718">
    <property type="entry name" value="SNF2-like_sf"/>
</dbReference>
<feature type="domain" description="Helicase ATP-binding" evidence="2">
    <location>
        <begin position="163"/>
        <end position="295"/>
    </location>
</feature>
<feature type="region of interest" description="Disordered" evidence="1">
    <location>
        <begin position="91"/>
        <end position="138"/>
    </location>
</feature>
<sequence length="295" mass="33519">MAEGVEAVAVELQEPAEIEGDSATVSVEIEAAVQQIEHIALEEDRRKAAEADRVEMMNKLEKTLNSSVRYKEMLLKKLSNFDEHQRMERARMEEMRKKKAPVKRASSTRKRKASSSPAGSSGSQSRQQSPKTEENTIINTQLPKYFTGGDLREYQIDGYRWLHTLYMNGVNGILADEMGLGKTIQAIAVVCSLYENGFVNERPVFIVAPLSTLGNWMREFQKFAPKIPVMIYHGSGAERWPKLAKFRRVHMLDGVKVCPVVISSYEMVLYDSKKLQQFTFSYFIVDEGQRIKNGN</sequence>
<dbReference type="PROSITE" id="PS51192">
    <property type="entry name" value="HELICASE_ATP_BIND_1"/>
    <property type="match status" value="1"/>
</dbReference>
<dbReference type="Pfam" id="PF00176">
    <property type="entry name" value="SNF2-rel_dom"/>
    <property type="match status" value="1"/>
</dbReference>
<evidence type="ECO:0000256" key="1">
    <source>
        <dbReference type="SAM" id="MobiDB-lite"/>
    </source>
</evidence>
<dbReference type="WBParaSite" id="PSAMB.scaffold420size51939.g5629.t1">
    <property type="protein sequence ID" value="PSAMB.scaffold420size51939.g5629.t1"/>
    <property type="gene ID" value="PSAMB.scaffold420size51939.g5629"/>
</dbReference>
<dbReference type="Gene3D" id="3.40.50.10810">
    <property type="entry name" value="Tandem AAA-ATPase domain"/>
    <property type="match status" value="1"/>
</dbReference>
<dbReference type="InterPro" id="IPR014001">
    <property type="entry name" value="Helicase_ATP-bd"/>
</dbReference>
<protein>
    <submittedName>
        <fullName evidence="4">Helicase ATP-binding domain-containing protein</fullName>
    </submittedName>
</protein>
<name>A0A914WHX1_9BILA</name>
<reference evidence="4" key="1">
    <citation type="submission" date="2022-11" db="UniProtKB">
        <authorList>
            <consortium name="WormBaseParasite"/>
        </authorList>
    </citation>
    <scope>IDENTIFICATION</scope>
</reference>
<dbReference type="SUPFAM" id="SSF52540">
    <property type="entry name" value="P-loop containing nucleoside triphosphate hydrolases"/>
    <property type="match status" value="1"/>
</dbReference>
<accession>A0A914WHX1</accession>
<feature type="compositionally biased region" description="Basic residues" evidence="1">
    <location>
        <begin position="97"/>
        <end position="113"/>
    </location>
</feature>
<dbReference type="GO" id="GO:0005524">
    <property type="term" value="F:ATP binding"/>
    <property type="evidence" value="ECO:0007669"/>
    <property type="project" value="InterPro"/>
</dbReference>
<evidence type="ECO:0000313" key="3">
    <source>
        <dbReference type="Proteomes" id="UP000887566"/>
    </source>
</evidence>
<evidence type="ECO:0000313" key="4">
    <source>
        <dbReference type="WBParaSite" id="PSAMB.scaffold420size51939.g5629.t1"/>
    </source>
</evidence>